<feature type="binding site" evidence="10">
    <location>
        <position position="270"/>
    </location>
    <ligand>
        <name>pyridoxal 5'-phosphate</name>
        <dbReference type="ChEBI" id="CHEBI:597326"/>
    </ligand>
</feature>
<accession>A0A841GT70</accession>
<feature type="binding site" evidence="10">
    <location>
        <begin position="182"/>
        <end position="186"/>
    </location>
    <ligand>
        <name>pyridoxal 5'-phosphate</name>
        <dbReference type="ChEBI" id="CHEBI:597326"/>
    </ligand>
</feature>
<comment type="cofactor">
    <cofactor evidence="1 10">
        <name>pyridoxal 5'-phosphate</name>
        <dbReference type="ChEBI" id="CHEBI:597326"/>
    </cofactor>
</comment>
<dbReference type="GO" id="GO:0006535">
    <property type="term" value="P:cysteine biosynthetic process from serine"/>
    <property type="evidence" value="ECO:0007669"/>
    <property type="project" value="InterPro"/>
</dbReference>
<evidence type="ECO:0000256" key="5">
    <source>
        <dbReference type="ARBA" id="ARBA00022605"/>
    </source>
</evidence>
<dbReference type="NCBIfam" id="TIGR01136">
    <property type="entry name" value="cysKM"/>
    <property type="match status" value="1"/>
</dbReference>
<protein>
    <recommendedName>
        <fullName evidence="4">cysteine synthase</fullName>
        <ecNumber evidence="4">2.5.1.47</ecNumber>
    </recommendedName>
</protein>
<dbReference type="InterPro" id="IPR001926">
    <property type="entry name" value="TrpB-like_PALP"/>
</dbReference>
<evidence type="ECO:0000256" key="4">
    <source>
        <dbReference type="ARBA" id="ARBA00012681"/>
    </source>
</evidence>
<evidence type="ECO:0000259" key="12">
    <source>
        <dbReference type="Pfam" id="PF00291"/>
    </source>
</evidence>
<dbReference type="InterPro" id="IPR005859">
    <property type="entry name" value="CysK"/>
</dbReference>
<comment type="pathway">
    <text evidence="2">Amino-acid biosynthesis; L-cysteine biosynthesis; L-cysteine from L-serine: step 2/2.</text>
</comment>
<proteinExistence type="inferred from homology"/>
<evidence type="ECO:0000256" key="3">
    <source>
        <dbReference type="ARBA" id="ARBA00007103"/>
    </source>
</evidence>
<dbReference type="PANTHER" id="PTHR10314">
    <property type="entry name" value="CYSTATHIONINE BETA-SYNTHASE"/>
    <property type="match status" value="1"/>
</dbReference>
<comment type="caution">
    <text evidence="13">The sequence shown here is derived from an EMBL/GenBank/DDBJ whole genome shotgun (WGS) entry which is preliminary data.</text>
</comment>
<dbReference type="GO" id="GO:0004124">
    <property type="term" value="F:cysteine synthase activity"/>
    <property type="evidence" value="ECO:0007669"/>
    <property type="project" value="UniProtKB-EC"/>
</dbReference>
<dbReference type="AlphaFoldDB" id="A0A841GT70"/>
<evidence type="ECO:0000256" key="1">
    <source>
        <dbReference type="ARBA" id="ARBA00001933"/>
    </source>
</evidence>
<evidence type="ECO:0000256" key="6">
    <source>
        <dbReference type="ARBA" id="ARBA00022679"/>
    </source>
</evidence>
<dbReference type="InterPro" id="IPR036052">
    <property type="entry name" value="TrpB-like_PALP_sf"/>
</dbReference>
<comment type="similarity">
    <text evidence="3">Belongs to the cysteine synthase/cystathionine beta-synthase family.</text>
</comment>
<feature type="domain" description="Tryptophan synthase beta chain-like PALP" evidence="12">
    <location>
        <begin position="10"/>
        <end position="298"/>
    </location>
</feature>
<keyword evidence="8" id="KW-0198">Cysteine biosynthesis</keyword>
<dbReference type="EMBL" id="JACHIA010000003">
    <property type="protein sequence ID" value="MBB6069699.1"/>
    <property type="molecule type" value="Genomic_DNA"/>
</dbReference>
<organism evidence="13 14">
    <name type="scientific">Longimicrobium terrae</name>
    <dbReference type="NCBI Taxonomy" id="1639882"/>
    <lineage>
        <taxon>Bacteria</taxon>
        <taxon>Pseudomonadati</taxon>
        <taxon>Gemmatimonadota</taxon>
        <taxon>Longimicrobiia</taxon>
        <taxon>Longimicrobiales</taxon>
        <taxon>Longimicrobiaceae</taxon>
        <taxon>Longimicrobium</taxon>
    </lineage>
</organism>
<keyword evidence="6 13" id="KW-0808">Transferase</keyword>
<dbReference type="CDD" id="cd01561">
    <property type="entry name" value="CBS_like"/>
    <property type="match status" value="1"/>
</dbReference>
<dbReference type="Pfam" id="PF00291">
    <property type="entry name" value="PALP"/>
    <property type="match status" value="1"/>
</dbReference>
<keyword evidence="14" id="KW-1185">Reference proteome</keyword>
<comment type="catalytic activity">
    <reaction evidence="9">
        <text>O-acetyl-L-serine + hydrogen sulfide = L-cysteine + acetate</text>
        <dbReference type="Rhea" id="RHEA:14829"/>
        <dbReference type="ChEBI" id="CHEBI:29919"/>
        <dbReference type="ChEBI" id="CHEBI:30089"/>
        <dbReference type="ChEBI" id="CHEBI:35235"/>
        <dbReference type="ChEBI" id="CHEBI:58340"/>
        <dbReference type="EC" id="2.5.1.47"/>
    </reaction>
</comment>
<keyword evidence="5" id="KW-0028">Amino-acid biosynthesis</keyword>
<evidence type="ECO:0000256" key="2">
    <source>
        <dbReference type="ARBA" id="ARBA00004962"/>
    </source>
</evidence>
<dbReference type="Gene3D" id="3.40.50.1100">
    <property type="match status" value="2"/>
</dbReference>
<keyword evidence="7 10" id="KW-0663">Pyridoxal phosphate</keyword>
<sequence>MSRGRIYGDITQTMGGTPLIQLNRLGAGLPGRIVVKHEGFNPFNSVKDRIGAAMVDDAIARGDLRPGMVVVDPTSGNTGIGVAYAAVARGYRCIFTMPETMTIERRNLLRALGCKVVLTEGAKGMKGAIARAEAIAAALGDRAWMARQFDNPANPAVHFRTTGPEIWEDTDGHIDVFIAGVGTGGTISGAGRYLKERRADLRIIAVEPAESPVISGGQPGPHKQQGIGPGFVPGNLDRQIYDEVIQVTNDDAIATARRLAREEAIFAGISSGSITWAALQVAARPEMEGKLIVSVICDFGERYLSNPVYADQPEPDFSEYEDALAEPATPSA</sequence>
<evidence type="ECO:0000313" key="14">
    <source>
        <dbReference type="Proteomes" id="UP000582837"/>
    </source>
</evidence>
<dbReference type="RefSeq" id="WP_170036215.1">
    <property type="nucleotide sequence ID" value="NZ_JABDTL010000002.1"/>
</dbReference>
<dbReference type="Proteomes" id="UP000582837">
    <property type="component" value="Unassembled WGS sequence"/>
</dbReference>
<feature type="binding site" evidence="10">
    <location>
        <position position="77"/>
    </location>
    <ligand>
        <name>pyridoxal 5'-phosphate</name>
        <dbReference type="ChEBI" id="CHEBI:597326"/>
    </ligand>
</feature>
<dbReference type="GO" id="GO:0005737">
    <property type="term" value="C:cytoplasm"/>
    <property type="evidence" value="ECO:0007669"/>
    <property type="project" value="UniProtKB-ARBA"/>
</dbReference>
<gene>
    <name evidence="13" type="ORF">HNQ61_001316</name>
</gene>
<evidence type="ECO:0000256" key="9">
    <source>
        <dbReference type="ARBA" id="ARBA00047931"/>
    </source>
</evidence>
<feature type="modified residue" description="N6-(pyridoxal phosphate)lysine" evidence="11">
    <location>
        <position position="47"/>
    </location>
</feature>
<evidence type="ECO:0000256" key="10">
    <source>
        <dbReference type="PIRSR" id="PIRSR605856-50"/>
    </source>
</evidence>
<dbReference type="SUPFAM" id="SSF53686">
    <property type="entry name" value="Tryptophan synthase beta subunit-like PLP-dependent enzymes"/>
    <property type="match status" value="1"/>
</dbReference>
<dbReference type="EC" id="2.5.1.47" evidence="4"/>
<evidence type="ECO:0000256" key="11">
    <source>
        <dbReference type="PIRSR" id="PIRSR605856-51"/>
    </source>
</evidence>
<dbReference type="NCBIfam" id="TIGR01139">
    <property type="entry name" value="cysK"/>
    <property type="match status" value="1"/>
</dbReference>
<reference evidence="13 14" key="1">
    <citation type="submission" date="2020-08" db="EMBL/GenBank/DDBJ databases">
        <title>Genomic Encyclopedia of Type Strains, Phase IV (KMG-IV): sequencing the most valuable type-strain genomes for metagenomic binning, comparative biology and taxonomic classification.</title>
        <authorList>
            <person name="Goeker M."/>
        </authorList>
    </citation>
    <scope>NUCLEOTIDE SEQUENCE [LARGE SCALE GENOMIC DNA]</scope>
    <source>
        <strain evidence="13 14">DSM 29007</strain>
    </source>
</reference>
<evidence type="ECO:0000313" key="13">
    <source>
        <dbReference type="EMBL" id="MBB6069699.1"/>
    </source>
</evidence>
<name>A0A841GT70_9BACT</name>
<dbReference type="InterPro" id="IPR050214">
    <property type="entry name" value="Cys_Synth/Cystath_Beta-Synth"/>
</dbReference>
<dbReference type="FunFam" id="3.40.50.1100:FF:000067">
    <property type="entry name" value="Cysteine synthase"/>
    <property type="match status" value="1"/>
</dbReference>
<evidence type="ECO:0000256" key="8">
    <source>
        <dbReference type="ARBA" id="ARBA00023192"/>
    </source>
</evidence>
<evidence type="ECO:0000256" key="7">
    <source>
        <dbReference type="ARBA" id="ARBA00022898"/>
    </source>
</evidence>
<dbReference type="InterPro" id="IPR005856">
    <property type="entry name" value="Cys_synth"/>
</dbReference>